<keyword evidence="2" id="KW-1185">Reference proteome</keyword>
<dbReference type="Proteomes" id="UP000887013">
    <property type="component" value="Unassembled WGS sequence"/>
</dbReference>
<name>A0A8X6MCE9_NEPPI</name>
<evidence type="ECO:0000313" key="1">
    <source>
        <dbReference type="EMBL" id="GFS43978.1"/>
    </source>
</evidence>
<comment type="caution">
    <text evidence="1">The sequence shown here is derived from an EMBL/GenBank/DDBJ whole genome shotgun (WGS) entry which is preliminary data.</text>
</comment>
<evidence type="ECO:0000313" key="2">
    <source>
        <dbReference type="Proteomes" id="UP000887013"/>
    </source>
</evidence>
<sequence length="102" mass="11395">MISLKNEHILGCDSPPLCWHVSKEETHKNVLKINSAASVFLQAGSSDRRLPMGDCNVKLQRVGLPLLTHFCVCAARIHSLWGGIMVYQFYTQLDSCMNPLPL</sequence>
<organism evidence="1 2">
    <name type="scientific">Nephila pilipes</name>
    <name type="common">Giant wood spider</name>
    <name type="synonym">Nephila maculata</name>
    <dbReference type="NCBI Taxonomy" id="299642"/>
    <lineage>
        <taxon>Eukaryota</taxon>
        <taxon>Metazoa</taxon>
        <taxon>Ecdysozoa</taxon>
        <taxon>Arthropoda</taxon>
        <taxon>Chelicerata</taxon>
        <taxon>Arachnida</taxon>
        <taxon>Araneae</taxon>
        <taxon>Araneomorphae</taxon>
        <taxon>Entelegynae</taxon>
        <taxon>Araneoidea</taxon>
        <taxon>Nephilidae</taxon>
        <taxon>Nephila</taxon>
    </lineage>
</organism>
<accession>A0A8X6MCE9</accession>
<proteinExistence type="predicted"/>
<gene>
    <name evidence="1" type="ORF">NPIL_245801</name>
</gene>
<dbReference type="AlphaFoldDB" id="A0A8X6MCE9"/>
<reference evidence="1" key="1">
    <citation type="submission" date="2020-08" db="EMBL/GenBank/DDBJ databases">
        <title>Multicomponent nature underlies the extraordinary mechanical properties of spider dragline silk.</title>
        <authorList>
            <person name="Kono N."/>
            <person name="Nakamura H."/>
            <person name="Mori M."/>
            <person name="Yoshida Y."/>
            <person name="Ohtoshi R."/>
            <person name="Malay A.D."/>
            <person name="Moran D.A.P."/>
            <person name="Tomita M."/>
            <person name="Numata K."/>
            <person name="Arakawa K."/>
        </authorList>
    </citation>
    <scope>NUCLEOTIDE SEQUENCE</scope>
</reference>
<dbReference type="EMBL" id="BMAW01090282">
    <property type="protein sequence ID" value="GFS43978.1"/>
    <property type="molecule type" value="Genomic_DNA"/>
</dbReference>
<protein>
    <submittedName>
        <fullName evidence="1">Uncharacterized protein</fullName>
    </submittedName>
</protein>